<accession>A0ABV4CQZ7</accession>
<dbReference type="PROSITE" id="PS51704">
    <property type="entry name" value="GP_PDE"/>
    <property type="match status" value="1"/>
</dbReference>
<dbReference type="EMBL" id="JBGEHV010000060">
    <property type="protein sequence ID" value="MEY8042597.1"/>
    <property type="molecule type" value="Genomic_DNA"/>
</dbReference>
<reference evidence="2 3" key="1">
    <citation type="submission" date="2024-08" db="EMBL/GenBank/DDBJ databases">
        <title>Genome mining of Saccharopolyspora cebuensis PGLac3 from Nigerian medicinal plant.</title>
        <authorList>
            <person name="Ezeobiora C.E."/>
            <person name="Igbokwe N.H."/>
            <person name="Amin D.H."/>
            <person name="Mendie U.E."/>
        </authorList>
    </citation>
    <scope>NUCLEOTIDE SEQUENCE [LARGE SCALE GENOMIC DNA]</scope>
    <source>
        <strain evidence="2 3">PGLac3</strain>
    </source>
</reference>
<dbReference type="Proteomes" id="UP001564626">
    <property type="component" value="Unassembled WGS sequence"/>
</dbReference>
<dbReference type="PANTHER" id="PTHR46211:SF13">
    <property type="entry name" value="GLYCEROPHOSPHODIESTER PHOSPHODIESTERASE 1-RELATED"/>
    <property type="match status" value="1"/>
</dbReference>
<dbReference type="Pfam" id="PF03009">
    <property type="entry name" value="GDPD"/>
    <property type="match status" value="1"/>
</dbReference>
<protein>
    <submittedName>
        <fullName evidence="2">Glycerophosphodiester phosphodiesterase</fullName>
    </submittedName>
</protein>
<dbReference type="InterPro" id="IPR017946">
    <property type="entry name" value="PLC-like_Pdiesterase_TIM-brl"/>
</dbReference>
<dbReference type="RefSeq" id="WP_345359870.1">
    <property type="nucleotide sequence ID" value="NZ_BAABII010000004.1"/>
</dbReference>
<evidence type="ECO:0000259" key="1">
    <source>
        <dbReference type="PROSITE" id="PS51704"/>
    </source>
</evidence>
<organism evidence="2 3">
    <name type="scientific">Saccharopolyspora cebuensis</name>
    <dbReference type="NCBI Taxonomy" id="418759"/>
    <lineage>
        <taxon>Bacteria</taxon>
        <taxon>Bacillati</taxon>
        <taxon>Actinomycetota</taxon>
        <taxon>Actinomycetes</taxon>
        <taxon>Pseudonocardiales</taxon>
        <taxon>Pseudonocardiaceae</taxon>
        <taxon>Saccharopolyspora</taxon>
    </lineage>
</organism>
<dbReference type="Gene3D" id="3.20.20.190">
    <property type="entry name" value="Phosphatidylinositol (PI) phosphodiesterase"/>
    <property type="match status" value="1"/>
</dbReference>
<dbReference type="InterPro" id="IPR030395">
    <property type="entry name" value="GP_PDE_dom"/>
</dbReference>
<keyword evidence="3" id="KW-1185">Reference proteome</keyword>
<dbReference type="PANTHER" id="PTHR46211">
    <property type="entry name" value="GLYCEROPHOSPHORYL DIESTER PHOSPHODIESTERASE"/>
    <property type="match status" value="1"/>
</dbReference>
<name>A0ABV4CQZ7_9PSEU</name>
<sequence>MSTRSLEVVAHRGASAERAEHTRGAYELALEQGADGLECDVRVTLDGHLVCVHDRRIDRTSDGRGVVSRRTAESMAALDFTGWFRSSAGLAPPTGPEGVLRLEELLGLVRDHGRAVRLFIETKHPVRYRGLVERELARLLRRYGLAAPPVRDESAVLMMSFSAAAVRRFRAEAPGVPTVLLFEQARGALRRGVLPPWADLAGPGIRVVRRDPGLVPRIAAHGRDTYCWTVDDPRDVALCRDAGVRFVATDAPATTRSHLSGS</sequence>
<gene>
    <name evidence="2" type="ORF">AB8O55_24595</name>
</gene>
<dbReference type="SUPFAM" id="SSF51695">
    <property type="entry name" value="PLC-like phosphodiesterases"/>
    <property type="match status" value="1"/>
</dbReference>
<evidence type="ECO:0000313" key="3">
    <source>
        <dbReference type="Proteomes" id="UP001564626"/>
    </source>
</evidence>
<proteinExistence type="predicted"/>
<evidence type="ECO:0000313" key="2">
    <source>
        <dbReference type="EMBL" id="MEY8042597.1"/>
    </source>
</evidence>
<feature type="domain" description="GP-PDE" evidence="1">
    <location>
        <begin position="6"/>
        <end position="259"/>
    </location>
</feature>
<comment type="caution">
    <text evidence="2">The sequence shown here is derived from an EMBL/GenBank/DDBJ whole genome shotgun (WGS) entry which is preliminary data.</text>
</comment>